<dbReference type="Pfam" id="PF17919">
    <property type="entry name" value="RT_RNaseH_2"/>
    <property type="match status" value="1"/>
</dbReference>
<reference evidence="3" key="1">
    <citation type="journal article" date="2005" name="Nature">
        <title>The map-based sequence of the rice genome.</title>
        <authorList>
            <consortium name="International rice genome sequencing project (IRGSP)"/>
            <person name="Matsumoto T."/>
            <person name="Wu J."/>
            <person name="Kanamori H."/>
            <person name="Katayose Y."/>
            <person name="Fujisawa M."/>
            <person name="Namiki N."/>
            <person name="Mizuno H."/>
            <person name="Yamamoto K."/>
            <person name="Antonio B.A."/>
            <person name="Baba T."/>
            <person name="Sakata K."/>
            <person name="Nagamura Y."/>
            <person name="Aoki H."/>
            <person name="Arikawa K."/>
            <person name="Arita K."/>
            <person name="Bito T."/>
            <person name="Chiden Y."/>
            <person name="Fujitsuka N."/>
            <person name="Fukunaka R."/>
            <person name="Hamada M."/>
            <person name="Harada C."/>
            <person name="Hayashi A."/>
            <person name="Hijishita S."/>
            <person name="Honda M."/>
            <person name="Hosokawa S."/>
            <person name="Ichikawa Y."/>
            <person name="Idonuma A."/>
            <person name="Iijima M."/>
            <person name="Ikeda M."/>
            <person name="Ikeno M."/>
            <person name="Ito K."/>
            <person name="Ito S."/>
            <person name="Ito T."/>
            <person name="Ito Y."/>
            <person name="Ito Y."/>
            <person name="Iwabuchi A."/>
            <person name="Kamiya K."/>
            <person name="Karasawa W."/>
            <person name="Kurita K."/>
            <person name="Katagiri S."/>
            <person name="Kikuta A."/>
            <person name="Kobayashi H."/>
            <person name="Kobayashi N."/>
            <person name="Machita K."/>
            <person name="Maehara T."/>
            <person name="Masukawa M."/>
            <person name="Mizubayashi T."/>
            <person name="Mukai Y."/>
            <person name="Nagasaki H."/>
            <person name="Nagata Y."/>
            <person name="Naito S."/>
            <person name="Nakashima M."/>
            <person name="Nakama Y."/>
            <person name="Nakamichi Y."/>
            <person name="Nakamura M."/>
            <person name="Meguro A."/>
            <person name="Negishi M."/>
            <person name="Ohta I."/>
            <person name="Ohta T."/>
            <person name="Okamoto M."/>
            <person name="Ono N."/>
            <person name="Saji S."/>
            <person name="Sakaguchi M."/>
            <person name="Sakai K."/>
            <person name="Shibata M."/>
            <person name="Shimokawa T."/>
            <person name="Song J."/>
            <person name="Takazaki Y."/>
            <person name="Terasawa K."/>
            <person name="Tsugane M."/>
            <person name="Tsuji K."/>
            <person name="Ueda S."/>
            <person name="Waki K."/>
            <person name="Yamagata H."/>
            <person name="Yamamoto M."/>
            <person name="Yamamoto S."/>
            <person name="Yamane H."/>
            <person name="Yoshiki S."/>
            <person name="Yoshihara R."/>
            <person name="Yukawa K."/>
            <person name="Zhong H."/>
            <person name="Yano M."/>
            <person name="Yuan Q."/>
            <person name="Ouyang S."/>
            <person name="Liu J."/>
            <person name="Jones K.M."/>
            <person name="Gansberger K."/>
            <person name="Moffat K."/>
            <person name="Hill J."/>
            <person name="Bera J."/>
            <person name="Fadrosh D."/>
            <person name="Jin S."/>
            <person name="Johri S."/>
            <person name="Kim M."/>
            <person name="Overton L."/>
            <person name="Reardon M."/>
            <person name="Tsitrin T."/>
            <person name="Vuong H."/>
            <person name="Weaver B."/>
            <person name="Ciecko A."/>
            <person name="Tallon L."/>
            <person name="Jackson J."/>
            <person name="Pai G."/>
            <person name="Aken S.V."/>
            <person name="Utterback T."/>
            <person name="Reidmuller S."/>
            <person name="Feldblyum T."/>
            <person name="Hsiao J."/>
            <person name="Zismann V."/>
            <person name="Iobst S."/>
            <person name="de Vazeille A.R."/>
            <person name="Buell C.R."/>
            <person name="Ying K."/>
            <person name="Li Y."/>
            <person name="Lu T."/>
            <person name="Huang Y."/>
            <person name="Zhao Q."/>
            <person name="Feng Q."/>
            <person name="Zhang L."/>
            <person name="Zhu J."/>
            <person name="Weng Q."/>
            <person name="Mu J."/>
            <person name="Lu Y."/>
            <person name="Fan D."/>
            <person name="Liu Y."/>
            <person name="Guan J."/>
            <person name="Zhang Y."/>
            <person name="Yu S."/>
            <person name="Liu X."/>
            <person name="Zhang Y."/>
            <person name="Hong G."/>
            <person name="Han B."/>
            <person name="Choisne N."/>
            <person name="Demange N."/>
            <person name="Orjeda G."/>
            <person name="Samain S."/>
            <person name="Cattolico L."/>
            <person name="Pelletier E."/>
            <person name="Couloux A."/>
            <person name="Segurens B."/>
            <person name="Wincker P."/>
            <person name="D'Hont A."/>
            <person name="Scarpelli C."/>
            <person name="Weissenbach J."/>
            <person name="Salanoubat M."/>
            <person name="Quetier F."/>
            <person name="Yu Y."/>
            <person name="Kim H.R."/>
            <person name="Rambo T."/>
            <person name="Currie J."/>
            <person name="Collura K."/>
            <person name="Luo M."/>
            <person name="Yang T."/>
            <person name="Ammiraju J.S.S."/>
            <person name="Engler F."/>
            <person name="Soderlund C."/>
            <person name="Wing R.A."/>
            <person name="Palmer L.E."/>
            <person name="de la Bastide M."/>
            <person name="Spiegel L."/>
            <person name="Nascimento L."/>
            <person name="Zutavern T."/>
            <person name="O'Shaughnessy A."/>
            <person name="Dike S."/>
            <person name="Dedhia N."/>
            <person name="Preston R."/>
            <person name="Balija V."/>
            <person name="McCombie W.R."/>
            <person name="Chow T."/>
            <person name="Chen H."/>
            <person name="Chung M."/>
            <person name="Chen C."/>
            <person name="Shaw J."/>
            <person name="Wu H."/>
            <person name="Hsiao K."/>
            <person name="Chao Y."/>
            <person name="Chu M."/>
            <person name="Cheng C."/>
            <person name="Hour A."/>
            <person name="Lee P."/>
            <person name="Lin S."/>
            <person name="Lin Y."/>
            <person name="Liou J."/>
            <person name="Liu S."/>
            <person name="Hsing Y."/>
            <person name="Raghuvanshi S."/>
            <person name="Mohanty A."/>
            <person name="Bharti A.K."/>
            <person name="Gaur A."/>
            <person name="Gupta V."/>
            <person name="Kumar D."/>
            <person name="Ravi V."/>
            <person name="Vij S."/>
            <person name="Kapur A."/>
            <person name="Khurana P."/>
            <person name="Khurana P."/>
            <person name="Khurana J.P."/>
            <person name="Tyagi A.K."/>
            <person name="Gaikwad K."/>
            <person name="Singh A."/>
            <person name="Dalal V."/>
            <person name="Srivastava S."/>
            <person name="Dixit A."/>
            <person name="Pal A.K."/>
            <person name="Ghazi I.A."/>
            <person name="Yadav M."/>
            <person name="Pandit A."/>
            <person name="Bhargava A."/>
            <person name="Sureshbabu K."/>
            <person name="Batra K."/>
            <person name="Sharma T.R."/>
            <person name="Mohapatra T."/>
            <person name="Singh N.K."/>
            <person name="Messing J."/>
            <person name="Nelson A.B."/>
            <person name="Fuks G."/>
            <person name="Kavchok S."/>
            <person name="Keizer G."/>
            <person name="Linton E."/>
            <person name="Llaca V."/>
            <person name="Song R."/>
            <person name="Tanyolac B."/>
            <person name="Young S."/>
            <person name="Ho-Il K."/>
            <person name="Hahn J.H."/>
            <person name="Sangsakoo G."/>
            <person name="Vanavichit A."/>
            <person name="de Mattos Luiz.A.T."/>
            <person name="Zimmer P.D."/>
            <person name="Malone G."/>
            <person name="Dellagostin O."/>
            <person name="de Oliveira A.C."/>
            <person name="Bevan M."/>
            <person name="Bancroft I."/>
            <person name="Minx P."/>
            <person name="Cordum H."/>
            <person name="Wilson R."/>
            <person name="Cheng Z."/>
            <person name="Jin W."/>
            <person name="Jiang J."/>
            <person name="Leong S.A."/>
            <person name="Iwama H."/>
            <person name="Gojobori T."/>
            <person name="Itoh T."/>
            <person name="Niimura Y."/>
            <person name="Fujii Y."/>
            <person name="Habara T."/>
            <person name="Sakai H."/>
            <person name="Sato Y."/>
            <person name="Wilson G."/>
            <person name="Kumar K."/>
            <person name="McCouch S."/>
            <person name="Juretic N."/>
            <person name="Hoen D."/>
            <person name="Wright S."/>
            <person name="Bruskiewich R."/>
            <person name="Bureau T."/>
            <person name="Miyao A."/>
            <person name="Hirochika H."/>
            <person name="Nishikawa T."/>
            <person name="Kadowaki K."/>
            <person name="Sugiura M."/>
            <person name="Burr B."/>
            <person name="Sasaki T."/>
        </authorList>
    </citation>
    <scope>NUCLEOTIDE SEQUENCE [LARGE SCALE GENOMIC DNA]</scope>
    <source>
        <strain evidence="3">cv. Nipponbare</strain>
    </source>
</reference>
<dbReference type="CDD" id="cd01647">
    <property type="entry name" value="RT_LTR"/>
    <property type="match status" value="1"/>
</dbReference>
<dbReference type="Proteomes" id="UP000000763">
    <property type="component" value="Chromosome 4"/>
</dbReference>
<dbReference type="InterPro" id="IPR051320">
    <property type="entry name" value="Viral_Replic_Matur_Polypro"/>
</dbReference>
<dbReference type="AlphaFoldDB" id="Q7XMS3"/>
<dbReference type="CDD" id="cd00303">
    <property type="entry name" value="retropepsin_like"/>
    <property type="match status" value="1"/>
</dbReference>
<dbReference type="SUPFAM" id="SSF56672">
    <property type="entry name" value="DNA/RNA polymerases"/>
    <property type="match status" value="1"/>
</dbReference>
<evidence type="ECO:0000313" key="3">
    <source>
        <dbReference type="Proteomes" id="UP000000763"/>
    </source>
</evidence>
<dbReference type="InterPro" id="IPR041577">
    <property type="entry name" value="RT_RNaseH_2"/>
</dbReference>
<dbReference type="Gene3D" id="3.30.70.270">
    <property type="match status" value="1"/>
</dbReference>
<dbReference type="CDD" id="cd09274">
    <property type="entry name" value="RNase_HI_RT_Ty3"/>
    <property type="match status" value="1"/>
</dbReference>
<dbReference type="InterPro" id="IPR000477">
    <property type="entry name" value="RT_dom"/>
</dbReference>
<sequence>MTLRNTNNHPSWNTMFFVTQFVEGLRAEIRAAVIMHRPEDLGTAVDLARLQEEVLEAIRRESRRPETSSSSRTTNFCSATVFPVGQPRTILAAGTRSDKRMSRVEDKVAALHAILKAKGLCYTCGERWSRDHKYGPTVQLHVVEELLEFRDSSSKERGDEEKDSAVIPNSEYEGEVCQISKEAMQGTETSGTLRLQGLIQHNEILMLVNSGSSHSFISEGLADKWTQQRHVLSPIKVKVADGGFTTSWIFDHSIPLLPGAHPVNLRPYRYNPAQKNEIEHQVSDMLQQGVIQPSSSPFSSPVLLVLKKDLTWRFCIDYRHLNAITVKNRYPLPIIDELLDELAASCLFTSLDLQAGYHQIRMRLEDVHKTALKTHNGHYEFRVMSFGLTAAPATFQELMNTILSPLLRKGVLVFIDDILVYSTSLDQHNVKEVRGFLGLAGYYRKFVRHFGIISRPLKDLLKKNVVFVWSSEHQAAFDALKLALTTAPVLALPDFTKQFEIETDASDKGVGAVLMQSGYPLAFLSRSLGPQNRGLSTYEKECLAILLAVDHWRSYLQFGEFVIRTDQRSLTHLDDQCWLLPGNNVLSLNFWVFSIAWSIKRD</sequence>
<dbReference type="Gene3D" id="3.10.10.10">
    <property type="entry name" value="HIV Type 1 Reverse Transcriptase, subunit A, domain 1"/>
    <property type="match status" value="1"/>
</dbReference>
<dbReference type="InterPro" id="IPR043502">
    <property type="entry name" value="DNA/RNA_pol_sf"/>
</dbReference>
<organism evidence="2 3">
    <name type="scientific">Oryza sativa subsp. japonica</name>
    <name type="common">Rice</name>
    <dbReference type="NCBI Taxonomy" id="39947"/>
    <lineage>
        <taxon>Eukaryota</taxon>
        <taxon>Viridiplantae</taxon>
        <taxon>Streptophyta</taxon>
        <taxon>Embryophyta</taxon>
        <taxon>Tracheophyta</taxon>
        <taxon>Spermatophyta</taxon>
        <taxon>Magnoliopsida</taxon>
        <taxon>Liliopsida</taxon>
        <taxon>Poales</taxon>
        <taxon>Poaceae</taxon>
        <taxon>BOP clade</taxon>
        <taxon>Oryzoideae</taxon>
        <taxon>Oryzeae</taxon>
        <taxon>Oryzinae</taxon>
        <taxon>Oryza</taxon>
        <taxon>Oryza sativa</taxon>
    </lineage>
</organism>
<dbReference type="FunFam" id="3.30.70.270:FF:000020">
    <property type="entry name" value="Transposon Tf2-6 polyprotein-like Protein"/>
    <property type="match status" value="1"/>
</dbReference>
<dbReference type="EMBL" id="AL662962">
    <property type="protein sequence ID" value="CAE04473.3"/>
    <property type="molecule type" value="Genomic_DNA"/>
</dbReference>
<dbReference type="PROSITE" id="PS50878">
    <property type="entry name" value="RT_POL"/>
    <property type="match status" value="1"/>
</dbReference>
<evidence type="ECO:0000313" key="2">
    <source>
        <dbReference type="EMBL" id="CAE04473.3"/>
    </source>
</evidence>
<dbReference type="PANTHER" id="PTHR33064:SF37">
    <property type="entry name" value="RIBONUCLEASE H"/>
    <property type="match status" value="1"/>
</dbReference>
<feature type="domain" description="Reverse transcriptase" evidence="1">
    <location>
        <begin position="286"/>
        <end position="482"/>
    </location>
</feature>
<dbReference type="Pfam" id="PF00078">
    <property type="entry name" value="RVT_1"/>
    <property type="match status" value="1"/>
</dbReference>
<protein>
    <submittedName>
        <fullName evidence="2">OSJNBa0029L02.14 protein</fullName>
    </submittedName>
</protein>
<gene>
    <name evidence="2" type="primary">OSJNBa0029L02.14</name>
</gene>
<dbReference type="InterPro" id="IPR043128">
    <property type="entry name" value="Rev_trsase/Diguanyl_cyclase"/>
</dbReference>
<proteinExistence type="predicted"/>
<evidence type="ECO:0000259" key="1">
    <source>
        <dbReference type="PROSITE" id="PS50878"/>
    </source>
</evidence>
<accession>Q7XMS3</accession>
<dbReference type="PANTHER" id="PTHR33064">
    <property type="entry name" value="POL PROTEIN"/>
    <property type="match status" value="1"/>
</dbReference>
<dbReference type="Gene3D" id="3.10.20.370">
    <property type="match status" value="1"/>
</dbReference>
<name>Q7XMS3_ORYSJ</name>
<reference evidence="3" key="2">
    <citation type="journal article" date="2008" name="Nucleic Acids Res.">
        <title>The rice annotation project database (RAP-DB): 2008 update.</title>
        <authorList>
            <consortium name="The rice annotation project (RAP)"/>
        </authorList>
    </citation>
    <scope>GENOME REANNOTATION</scope>
    <source>
        <strain evidence="3">cv. Nipponbare</strain>
    </source>
</reference>